<evidence type="ECO:0000313" key="1">
    <source>
        <dbReference type="EMBL" id="MDV6230863.1"/>
    </source>
</evidence>
<protein>
    <submittedName>
        <fullName evidence="1">Uncharacterized protein</fullName>
    </submittedName>
</protein>
<accession>A0ABU4AX98</accession>
<dbReference type="RefSeq" id="WP_317548235.1">
    <property type="nucleotide sequence ID" value="NZ_JAWLKE010000003.1"/>
</dbReference>
<name>A0ABU4AX98_9NOCA</name>
<gene>
    <name evidence="1" type="ORF">R3P95_09905</name>
</gene>
<organism evidence="1 2">
    <name type="scientific">Rhodococcus cercidiphylli</name>
    <dbReference type="NCBI Taxonomy" id="489916"/>
    <lineage>
        <taxon>Bacteria</taxon>
        <taxon>Bacillati</taxon>
        <taxon>Actinomycetota</taxon>
        <taxon>Actinomycetes</taxon>
        <taxon>Mycobacteriales</taxon>
        <taxon>Nocardiaceae</taxon>
        <taxon>Rhodococcus</taxon>
    </lineage>
</organism>
<comment type="caution">
    <text evidence="1">The sequence shown here is derived from an EMBL/GenBank/DDBJ whole genome shotgun (WGS) entry which is preliminary data.</text>
</comment>
<proteinExistence type="predicted"/>
<sequence length="102" mass="11388">MGDEIEHTEIVNSPGVNEGLVSRRTMTARELSTDHIGRFVGCNRDGVNYQAKILDLVIYEGGKAPGVSMVLQHPVLPSQDAWQQRTHIPFETQIELIELVSF</sequence>
<dbReference type="EMBL" id="JAWLKE010000003">
    <property type="protein sequence ID" value="MDV6230863.1"/>
    <property type="molecule type" value="Genomic_DNA"/>
</dbReference>
<dbReference type="Proteomes" id="UP001185899">
    <property type="component" value="Unassembled WGS sequence"/>
</dbReference>
<evidence type="ECO:0000313" key="2">
    <source>
        <dbReference type="Proteomes" id="UP001185899"/>
    </source>
</evidence>
<keyword evidence="2" id="KW-1185">Reference proteome</keyword>
<reference evidence="1 2" key="1">
    <citation type="submission" date="2023-10" db="EMBL/GenBank/DDBJ databases">
        <title>Development of a sustainable strategy for remediation of hydrocarbon-contaminated territories based on the waste exchange concept.</title>
        <authorList>
            <person name="Krivoruchko A."/>
        </authorList>
    </citation>
    <scope>NUCLEOTIDE SEQUENCE [LARGE SCALE GENOMIC DNA]</scope>
    <source>
        <strain evidence="1 2">IEGM 1322</strain>
    </source>
</reference>